<accession>A0A7C8P3W9</accession>
<dbReference type="AlphaFoldDB" id="A0A7C8P3W9"/>
<organism evidence="1 2">
    <name type="scientific">Orbilia oligospora</name>
    <name type="common">Nematode-trapping fungus</name>
    <name type="synonym">Arthrobotrys oligospora</name>
    <dbReference type="NCBI Taxonomy" id="2813651"/>
    <lineage>
        <taxon>Eukaryota</taxon>
        <taxon>Fungi</taxon>
        <taxon>Dikarya</taxon>
        <taxon>Ascomycota</taxon>
        <taxon>Pezizomycotina</taxon>
        <taxon>Orbiliomycetes</taxon>
        <taxon>Orbiliales</taxon>
        <taxon>Orbiliaceae</taxon>
        <taxon>Orbilia</taxon>
    </lineage>
</organism>
<name>A0A7C8P3W9_ORBOL</name>
<dbReference type="EMBL" id="SOZJ01000004">
    <property type="protein sequence ID" value="TGJ68366.1"/>
    <property type="molecule type" value="Genomic_DNA"/>
</dbReference>
<dbReference type="Pfam" id="PF10528">
    <property type="entry name" value="GLEYA"/>
    <property type="match status" value="1"/>
</dbReference>
<dbReference type="Gene3D" id="2.60.120.1560">
    <property type="match status" value="1"/>
</dbReference>
<protein>
    <submittedName>
        <fullName evidence="1">Uncharacterized protein</fullName>
    </submittedName>
</protein>
<dbReference type="InterPro" id="IPR037524">
    <property type="entry name" value="PA14/GLEYA"/>
</dbReference>
<sequence length="314" mass="34646">MNFSYIKAFLLVFFAYDAVASAVPDKPELQERDYRYYGAAPVRTTKHVTPAKCSTKMITKTITKYSKITKKVTATGPQKTIFITYTKILTVTATATVTLSVVSTSIKTVTKTACPTPDLSCSNRGLEYAVYRHLFTNDDNSRRYPDFNVEYFKTAIPLFNDTTPIVGIVGDNTTDAIYRRRLSVNGLDYTAVNHRGYLFAPQSGIYTFGAYSAHDITLIWIGATAFSGFTRANANIEQGVGDPRTYDISLTVGKYYPIRILWGNARAEAYLNFTVIAPNGEVIISSNKEASPYLVTNSCDGTTAPAFAPFGQES</sequence>
<gene>
    <name evidence="1" type="ORF">EYR41_007421</name>
</gene>
<dbReference type="PROSITE" id="PS51820">
    <property type="entry name" value="PA14"/>
    <property type="match status" value="1"/>
</dbReference>
<dbReference type="SUPFAM" id="SSF56988">
    <property type="entry name" value="Anthrax protective antigen"/>
    <property type="match status" value="1"/>
</dbReference>
<comment type="caution">
    <text evidence="1">The sequence shown here is derived from an EMBL/GenBank/DDBJ whole genome shotgun (WGS) entry which is preliminary data.</text>
</comment>
<evidence type="ECO:0000313" key="1">
    <source>
        <dbReference type="EMBL" id="TGJ68366.1"/>
    </source>
</evidence>
<reference evidence="1 2" key="1">
    <citation type="submission" date="2019-03" db="EMBL/GenBank/DDBJ databases">
        <title>Nematode-trapping fungi genome.</title>
        <authorList>
            <person name="Vidal-Diez De Ulzurrun G."/>
        </authorList>
    </citation>
    <scope>NUCLEOTIDE SEQUENCE [LARGE SCALE GENOMIC DNA]</scope>
    <source>
        <strain evidence="1 2">TWF154</strain>
    </source>
</reference>
<dbReference type="InterPro" id="IPR018871">
    <property type="entry name" value="GLEYA_adhesin_domain"/>
</dbReference>
<dbReference type="Proteomes" id="UP000297595">
    <property type="component" value="Unassembled WGS sequence"/>
</dbReference>
<evidence type="ECO:0000313" key="2">
    <source>
        <dbReference type="Proteomes" id="UP000297595"/>
    </source>
</evidence>
<proteinExistence type="predicted"/>